<evidence type="ECO:0000256" key="1">
    <source>
        <dbReference type="SAM" id="SignalP"/>
    </source>
</evidence>
<reference evidence="2 3" key="1">
    <citation type="submission" date="2019-03" db="EMBL/GenBank/DDBJ databases">
        <title>Genomic Encyclopedia of Type Strains, Phase IV (KMG-IV): sequencing the most valuable type-strain genomes for metagenomic binning, comparative biology and taxonomic classification.</title>
        <authorList>
            <person name="Goeker M."/>
        </authorList>
    </citation>
    <scope>NUCLEOTIDE SEQUENCE [LARGE SCALE GENOMIC DNA]</scope>
    <source>
        <strain evidence="2 3">DSM 24830</strain>
    </source>
</reference>
<dbReference type="Proteomes" id="UP000294887">
    <property type="component" value="Unassembled WGS sequence"/>
</dbReference>
<keyword evidence="3" id="KW-1185">Reference proteome</keyword>
<feature type="signal peptide" evidence="1">
    <location>
        <begin position="1"/>
        <end position="20"/>
    </location>
</feature>
<accession>A0A4R1F893</accession>
<dbReference type="AlphaFoldDB" id="A0A4R1F893"/>
<protein>
    <submittedName>
        <fullName evidence="2">Uncharacterized protein</fullName>
    </submittedName>
</protein>
<name>A0A4R1F893_9GAMM</name>
<proteinExistence type="predicted"/>
<feature type="chain" id="PRO_5020484724" evidence="1">
    <location>
        <begin position="21"/>
        <end position="65"/>
    </location>
</feature>
<dbReference type="EMBL" id="SMFQ01000002">
    <property type="protein sequence ID" value="TCJ88952.1"/>
    <property type="molecule type" value="Genomic_DNA"/>
</dbReference>
<sequence length="65" mass="7495">MLIKTAFFLHLSVDFILLFAQDSAPDITRTNSLTRPYKHAHIKANESYESIMQVSLKYRCDGLYA</sequence>
<evidence type="ECO:0000313" key="3">
    <source>
        <dbReference type="Proteomes" id="UP000294887"/>
    </source>
</evidence>
<organism evidence="2 3">
    <name type="scientific">Cocleimonas flava</name>
    <dbReference type="NCBI Taxonomy" id="634765"/>
    <lineage>
        <taxon>Bacteria</taxon>
        <taxon>Pseudomonadati</taxon>
        <taxon>Pseudomonadota</taxon>
        <taxon>Gammaproteobacteria</taxon>
        <taxon>Thiotrichales</taxon>
        <taxon>Thiotrichaceae</taxon>
        <taxon>Cocleimonas</taxon>
    </lineage>
</organism>
<comment type="caution">
    <text evidence="2">The sequence shown here is derived from an EMBL/GenBank/DDBJ whole genome shotgun (WGS) entry which is preliminary data.</text>
</comment>
<evidence type="ECO:0000313" key="2">
    <source>
        <dbReference type="EMBL" id="TCJ88952.1"/>
    </source>
</evidence>
<keyword evidence="1" id="KW-0732">Signal</keyword>
<gene>
    <name evidence="2" type="ORF">EV695_0812</name>
</gene>